<dbReference type="Proteomes" id="UP001230986">
    <property type="component" value="Unassembled WGS sequence"/>
</dbReference>
<organism evidence="6 7">
    <name type="scientific">Geitlerinema calcuttense NRMC-F 0142</name>
    <dbReference type="NCBI Taxonomy" id="2922238"/>
    <lineage>
        <taxon>Bacteria</taxon>
        <taxon>Bacillati</taxon>
        <taxon>Cyanobacteriota</taxon>
        <taxon>Cyanophyceae</taxon>
        <taxon>Geitlerinematales</taxon>
        <taxon>Geitlerinemataceae</taxon>
        <taxon>Geitlerinema</taxon>
    </lineage>
</organism>
<keyword evidence="7" id="KW-1185">Reference proteome</keyword>
<keyword evidence="2" id="KW-0479">Metal-binding</keyword>
<dbReference type="RefSeq" id="WP_283361918.1">
    <property type="nucleotide sequence ID" value="NZ_JASVEJ010000008.1"/>
</dbReference>
<comment type="caution">
    <text evidence="6">The sequence shown here is derived from an EMBL/GenBank/DDBJ whole genome shotgun (WGS) entry which is preliminary data.</text>
</comment>
<gene>
    <name evidence="6" type="ORF">QQ055_02100</name>
</gene>
<dbReference type="InterPro" id="IPR006026">
    <property type="entry name" value="Peptidase_Metallo"/>
</dbReference>
<evidence type="ECO:0000313" key="6">
    <source>
        <dbReference type="EMBL" id="MDL5056265.1"/>
    </source>
</evidence>
<keyword evidence="4" id="KW-0862">Zinc</keyword>
<evidence type="ECO:0000256" key="1">
    <source>
        <dbReference type="ARBA" id="ARBA00022670"/>
    </source>
</evidence>
<dbReference type="Pfam" id="PF00413">
    <property type="entry name" value="Peptidase_M10"/>
    <property type="match status" value="1"/>
</dbReference>
<dbReference type="GO" id="GO:0008237">
    <property type="term" value="F:metallopeptidase activity"/>
    <property type="evidence" value="ECO:0007669"/>
    <property type="project" value="UniProtKB-KW"/>
</dbReference>
<sequence length="233" mass="26875">MRVGWRVKPWRRWAIASILLLFLGSVLAIATPALPPPQAHPLPPTLAQWRDRSGDYFEEIESTPLGYLVWSTLPITVYIEVPKDPSDRAQTWQKAVERAVMDWNPYLPLNPVDSPENADIRIWSRRPPLRLSSTGEILRARTAETRYEFYTRSPATPMHRCDIYLSPHQSAIYTLATARHELGHALGIWGHSPSPEDVMYFSQVQDPVEISPRDINTLKRIYEQPTRLGWEQR</sequence>
<dbReference type="Gene3D" id="3.40.390.10">
    <property type="entry name" value="Collagenase (Catalytic Domain)"/>
    <property type="match status" value="1"/>
</dbReference>
<dbReference type="CDD" id="cd04279">
    <property type="entry name" value="ZnMc_MMP_like_1"/>
    <property type="match status" value="1"/>
</dbReference>
<evidence type="ECO:0000256" key="3">
    <source>
        <dbReference type="ARBA" id="ARBA00022801"/>
    </source>
</evidence>
<reference evidence="6 7" key="1">
    <citation type="submission" date="2023-06" db="EMBL/GenBank/DDBJ databases">
        <title>Whole genome sequence of Oscillatoria calcuttensis NRMC-F 0142.</title>
        <authorList>
            <person name="Shakena Fathima T."/>
            <person name="Muralitharan G."/>
            <person name="Thajuddin N."/>
        </authorList>
    </citation>
    <scope>NUCLEOTIDE SEQUENCE [LARGE SCALE GENOMIC DNA]</scope>
    <source>
        <strain evidence="6 7">NRMC-F 0142</strain>
    </source>
</reference>
<evidence type="ECO:0000256" key="2">
    <source>
        <dbReference type="ARBA" id="ARBA00022723"/>
    </source>
</evidence>
<dbReference type="InterPro" id="IPR001818">
    <property type="entry name" value="Pept_M10_metallopeptidase"/>
</dbReference>
<dbReference type="SUPFAM" id="SSF55486">
    <property type="entry name" value="Metalloproteases ('zincins'), catalytic domain"/>
    <property type="match status" value="1"/>
</dbReference>
<dbReference type="EMBL" id="JASVEJ010000008">
    <property type="protein sequence ID" value="MDL5056265.1"/>
    <property type="molecule type" value="Genomic_DNA"/>
</dbReference>
<evidence type="ECO:0000313" key="7">
    <source>
        <dbReference type="Proteomes" id="UP001230986"/>
    </source>
</evidence>
<keyword evidence="3 6" id="KW-0378">Hydrolase</keyword>
<evidence type="ECO:0000256" key="4">
    <source>
        <dbReference type="ARBA" id="ARBA00022833"/>
    </source>
</evidence>
<accession>A0ABT7LXZ6</accession>
<evidence type="ECO:0000259" key="5">
    <source>
        <dbReference type="SMART" id="SM00235"/>
    </source>
</evidence>
<dbReference type="InterPro" id="IPR024079">
    <property type="entry name" value="MetalloPept_cat_dom_sf"/>
</dbReference>
<dbReference type="EC" id="3.4.24.-" evidence="6"/>
<protein>
    <submittedName>
        <fullName evidence="6">Matrixin family metalloprotease</fullName>
        <ecNumber evidence="6">3.4.24.-</ecNumber>
    </submittedName>
</protein>
<feature type="domain" description="Peptidase metallopeptidase" evidence="5">
    <location>
        <begin position="66"/>
        <end position="224"/>
    </location>
</feature>
<dbReference type="SMART" id="SM00235">
    <property type="entry name" value="ZnMc"/>
    <property type="match status" value="1"/>
</dbReference>
<name>A0ABT7LXZ6_9CYAN</name>
<keyword evidence="6" id="KW-0482">Metalloprotease</keyword>
<keyword evidence="1" id="KW-0645">Protease</keyword>
<proteinExistence type="predicted"/>